<dbReference type="Proteomes" id="UP001305174">
    <property type="component" value="Segment"/>
</dbReference>
<dbReference type="EMBL" id="OR575930">
    <property type="protein sequence ID" value="WOZ57454.1"/>
    <property type="molecule type" value="Genomic_DNA"/>
</dbReference>
<proteinExistence type="predicted"/>
<sequence>MSNAWPQHGMTLKRYNELFEDVTLALTPEEFQNGWYFDSDYDGLLVHESWEGHEV</sequence>
<protein>
    <submittedName>
        <fullName evidence="1">Uncharacterized protein</fullName>
    </submittedName>
</protein>
<organism evidence="1 2">
    <name type="scientific">Pseudomonas phage vB_PseuGesM_254</name>
    <dbReference type="NCBI Taxonomy" id="3092638"/>
    <lineage>
        <taxon>Viruses</taxon>
        <taxon>Duplodnaviria</taxon>
        <taxon>Heunggongvirae</taxon>
        <taxon>Uroviricota</taxon>
        <taxon>Caudoviricetes</taxon>
        <taxon>Vandenendeviridae</taxon>
        <taxon>Chemalvirus</taxon>
        <taxon>Chemalvirus PseuGes254</taxon>
    </lineage>
</organism>
<evidence type="ECO:0000313" key="1">
    <source>
        <dbReference type="EMBL" id="WOZ57454.1"/>
    </source>
</evidence>
<name>A0AAX4G6B0_9CAUD</name>
<accession>A0AAX4G6B0</accession>
<reference evidence="2" key="1">
    <citation type="submission" date="2024-05" db="EMBL/GenBank/DDBJ databases">
        <authorList>
            <person name="Tikunov A.Y."/>
            <person name="Morozova V.V."/>
            <person name="Kozlova Y.N."/>
            <person name="Tikunova N.V."/>
            <person name="Babkin I.V."/>
        </authorList>
    </citation>
    <scope>NUCLEOTIDE SEQUENCE [LARGE SCALE GENOMIC DNA]</scope>
</reference>
<keyword evidence="2" id="KW-1185">Reference proteome</keyword>
<evidence type="ECO:0000313" key="2">
    <source>
        <dbReference type="Proteomes" id="UP001305174"/>
    </source>
</evidence>